<sequence>MGLIRPEKLFVLNLDDETLGESRVVEDCVVSRPFVTNPDEETLEITMEEEEEEEKEYVDEPLRKQGVPIAMLSRDSGDDSVGSEEEEDDGVLGSVRVPSTCISEKTEVEGGEDESQFEPVMGLSEWCIALKDSVLSTNTVFTATGLESLAFALKGEEPYTGVANGRILKTKELCNGTNDHNLESICGRPLGLGFNDLTGELYIADPYFGLLVVGAGGGLATQLANGVEGMPFAFLDALDVDLVSKIVYFTDVGVVF</sequence>
<evidence type="ECO:0000313" key="2">
    <source>
        <dbReference type="Proteomes" id="UP001060215"/>
    </source>
</evidence>
<keyword evidence="2" id="KW-1185">Reference proteome</keyword>
<evidence type="ECO:0000313" key="1">
    <source>
        <dbReference type="EMBL" id="KAI7986400.1"/>
    </source>
</evidence>
<comment type="caution">
    <text evidence="1">The sequence shown here is derived from an EMBL/GenBank/DDBJ whole genome shotgun (WGS) entry which is preliminary data.</text>
</comment>
<protein>
    <submittedName>
        <fullName evidence="1">Protein STRICTOSIDINE SYNTHASE-LIKE 10</fullName>
    </submittedName>
</protein>
<organism evidence="1 2">
    <name type="scientific">Camellia lanceoleosa</name>
    <dbReference type="NCBI Taxonomy" id="1840588"/>
    <lineage>
        <taxon>Eukaryota</taxon>
        <taxon>Viridiplantae</taxon>
        <taxon>Streptophyta</taxon>
        <taxon>Embryophyta</taxon>
        <taxon>Tracheophyta</taxon>
        <taxon>Spermatophyta</taxon>
        <taxon>Magnoliopsida</taxon>
        <taxon>eudicotyledons</taxon>
        <taxon>Gunneridae</taxon>
        <taxon>Pentapetalae</taxon>
        <taxon>asterids</taxon>
        <taxon>Ericales</taxon>
        <taxon>Theaceae</taxon>
        <taxon>Camellia</taxon>
    </lineage>
</organism>
<gene>
    <name evidence="1" type="ORF">LOK49_LG14G00315</name>
</gene>
<proteinExistence type="predicted"/>
<name>A0ACC0FCP4_9ERIC</name>
<dbReference type="Proteomes" id="UP001060215">
    <property type="component" value="Chromosome 15"/>
</dbReference>
<dbReference type="EMBL" id="CM045772">
    <property type="protein sequence ID" value="KAI7986400.1"/>
    <property type="molecule type" value="Genomic_DNA"/>
</dbReference>
<accession>A0ACC0FCP4</accession>
<reference evidence="1 2" key="1">
    <citation type="journal article" date="2022" name="Plant J.">
        <title>Chromosome-level genome of Camellia lanceoleosa provides a valuable resource for understanding genome evolution and self-incompatibility.</title>
        <authorList>
            <person name="Gong W."/>
            <person name="Xiao S."/>
            <person name="Wang L."/>
            <person name="Liao Z."/>
            <person name="Chang Y."/>
            <person name="Mo W."/>
            <person name="Hu G."/>
            <person name="Li W."/>
            <person name="Zhao G."/>
            <person name="Zhu H."/>
            <person name="Hu X."/>
            <person name="Ji K."/>
            <person name="Xiang X."/>
            <person name="Song Q."/>
            <person name="Yuan D."/>
            <person name="Jin S."/>
            <person name="Zhang L."/>
        </authorList>
    </citation>
    <scope>NUCLEOTIDE SEQUENCE [LARGE SCALE GENOMIC DNA]</scope>
    <source>
        <strain evidence="1">SQ_2022a</strain>
    </source>
</reference>